<accession>A0ABV2TIV0</accession>
<proteinExistence type="predicted"/>
<comment type="caution">
    <text evidence="3">The sequence shown here is derived from an EMBL/GenBank/DDBJ whole genome shotgun (WGS) entry which is preliminary data.</text>
</comment>
<keyword evidence="2" id="KW-0732">Signal</keyword>
<dbReference type="Pfam" id="PF06804">
    <property type="entry name" value="Lipoprotein_18"/>
    <property type="match status" value="1"/>
</dbReference>
<organism evidence="3 4">
    <name type="scientific">Uliginosibacterium flavum</name>
    <dbReference type="NCBI Taxonomy" id="1396831"/>
    <lineage>
        <taxon>Bacteria</taxon>
        <taxon>Pseudomonadati</taxon>
        <taxon>Pseudomonadota</taxon>
        <taxon>Betaproteobacteria</taxon>
        <taxon>Rhodocyclales</taxon>
        <taxon>Zoogloeaceae</taxon>
        <taxon>Uliginosibacterium</taxon>
    </lineage>
</organism>
<feature type="chain" id="PRO_5046593270" evidence="2">
    <location>
        <begin position="20"/>
        <end position="386"/>
    </location>
</feature>
<evidence type="ECO:0000313" key="4">
    <source>
        <dbReference type="Proteomes" id="UP001549691"/>
    </source>
</evidence>
<evidence type="ECO:0000256" key="1">
    <source>
        <dbReference type="SAM" id="MobiDB-lite"/>
    </source>
</evidence>
<protein>
    <submittedName>
        <fullName evidence="3">Outer membrane protein assembly factor BamC</fullName>
    </submittedName>
</protein>
<gene>
    <name evidence="3" type="primary">bamC</name>
    <name evidence="3" type="ORF">ABXR19_06570</name>
</gene>
<sequence length="386" mass="41841">MRSTSRAVLAGSVLALLLAACGGSKNEKPGVSYSTPGADTDSKKNSLIVPPDLIAPARDDRYVVPAAGQRASVTASTYATPAATNAATAGTVQSGATTTGNIRIERVGNERWLVVQGMSTSALWPQLQNYWKDLGFVLVSENAQAGLMETEWAENHAKIQGDPIQDLLSKALGTRYSTGERDKYRLRMETTAQPGAVEIYISHRGMIEVRNSGNQDGTHWEPRANDPALEAEMLQRLMVRLGTEEKVAQKAVVEAKAPVAERAQLGNAADGVLQLTVNEPLDRAWRQLGLALDRSGVVVEDRDRAKSAYLVRYIATEDATTQKERDGWFARMFSWGSKKETGTNQFRVEAVADGQQTVVRLLNKEGAAAPAASAKQILGLLYKEMK</sequence>
<dbReference type="RefSeq" id="WP_354600308.1">
    <property type="nucleotide sequence ID" value="NZ_JBEWZI010000005.1"/>
</dbReference>
<dbReference type="EMBL" id="JBEWZI010000005">
    <property type="protein sequence ID" value="MET7013846.1"/>
    <property type="molecule type" value="Genomic_DNA"/>
</dbReference>
<evidence type="ECO:0000313" key="3">
    <source>
        <dbReference type="EMBL" id="MET7013846.1"/>
    </source>
</evidence>
<dbReference type="InterPro" id="IPR010653">
    <property type="entry name" value="NlpB/DapX"/>
</dbReference>
<keyword evidence="4" id="KW-1185">Reference proteome</keyword>
<dbReference type="PROSITE" id="PS51257">
    <property type="entry name" value="PROKAR_LIPOPROTEIN"/>
    <property type="match status" value="1"/>
</dbReference>
<reference evidence="3 4" key="1">
    <citation type="submission" date="2024-07" db="EMBL/GenBank/DDBJ databases">
        <title>Uliginosibacterium flavum JJ3220;KACC:17644.</title>
        <authorList>
            <person name="Kim M.K."/>
        </authorList>
    </citation>
    <scope>NUCLEOTIDE SEQUENCE [LARGE SCALE GENOMIC DNA]</scope>
    <source>
        <strain evidence="3 4">KACC:17644</strain>
    </source>
</reference>
<feature type="signal peptide" evidence="2">
    <location>
        <begin position="1"/>
        <end position="19"/>
    </location>
</feature>
<evidence type="ECO:0000256" key="2">
    <source>
        <dbReference type="SAM" id="SignalP"/>
    </source>
</evidence>
<dbReference type="Proteomes" id="UP001549691">
    <property type="component" value="Unassembled WGS sequence"/>
</dbReference>
<name>A0ABV2TIV0_9RHOO</name>
<dbReference type="InterPro" id="IPR042268">
    <property type="entry name" value="BamC_C"/>
</dbReference>
<feature type="region of interest" description="Disordered" evidence="1">
    <location>
        <begin position="26"/>
        <end position="46"/>
    </location>
</feature>
<dbReference type="Gene3D" id="3.30.310.170">
    <property type="entry name" value="Outer membrane protein assembly factor BamC"/>
    <property type="match status" value="1"/>
</dbReference>